<keyword evidence="2" id="KW-0479">Metal-binding</keyword>
<evidence type="ECO:0000256" key="4">
    <source>
        <dbReference type="ARBA" id="ARBA00022833"/>
    </source>
</evidence>
<dbReference type="AlphaFoldDB" id="A0A6J6QI05"/>
<evidence type="ECO:0000313" key="11">
    <source>
        <dbReference type="EMBL" id="CAB5025617.1"/>
    </source>
</evidence>
<accession>A0A6J6QI05</accession>
<protein>
    <submittedName>
        <fullName evidence="7">Unannotated protein</fullName>
    </submittedName>
</protein>
<sequence>MKKMQTNRLASMTWPEINKAAQQGRVAIIPAGTLEDHGLHLPVDTDIVIANRICQNLADRIPDDVVIIPPITFGFSPHHLDGPGTITLRWDTFVESTHQIISSLFYHGFRKVLIINGHGSNEPVLDIASRQAILSNPDSQSAMISWWSLQKVQETVKNFRESVWTGHACELETSLYMAIDPSLVRADLFEEDINPYMSQHFWADLVSDAPEGFVNPVRINEYWSTVSKTGTWGDPRTSSAEKGNAIIEAAVSELIEIVQEYKLRPIRPRDPKQGEPFKSRNKIVHGESPRFIS</sequence>
<dbReference type="PANTHER" id="PTHR35005:SF1">
    <property type="entry name" value="2-AMINO-5-FORMYLAMINO-6-RIBOSYLAMINOPYRIMIDIN-4(3H)-ONE 5'-MONOPHOSPHATE DEFORMYLASE"/>
    <property type="match status" value="1"/>
</dbReference>
<dbReference type="GO" id="GO:0046872">
    <property type="term" value="F:metal ion binding"/>
    <property type="evidence" value="ECO:0007669"/>
    <property type="project" value="UniProtKB-KW"/>
</dbReference>
<dbReference type="EMBL" id="CAFAAZ010000007">
    <property type="protein sequence ID" value="CAB4822921.1"/>
    <property type="molecule type" value="Genomic_DNA"/>
</dbReference>
<dbReference type="GO" id="GO:0016811">
    <property type="term" value="F:hydrolase activity, acting on carbon-nitrogen (but not peptide) bonds, in linear amides"/>
    <property type="evidence" value="ECO:0007669"/>
    <property type="project" value="TreeGrafter"/>
</dbReference>
<dbReference type="Gene3D" id="3.40.50.10310">
    <property type="entry name" value="Creatininase"/>
    <property type="match status" value="1"/>
</dbReference>
<evidence type="ECO:0000256" key="2">
    <source>
        <dbReference type="ARBA" id="ARBA00022723"/>
    </source>
</evidence>
<proteinExistence type="predicted"/>
<keyword evidence="4" id="KW-0862">Zinc</keyword>
<feature type="region of interest" description="Disordered" evidence="5">
    <location>
        <begin position="267"/>
        <end position="293"/>
    </location>
</feature>
<dbReference type="EMBL" id="CAFBNU010000008">
    <property type="protein sequence ID" value="CAB4965770.1"/>
    <property type="molecule type" value="Genomic_DNA"/>
</dbReference>
<dbReference type="EMBL" id="CAEZYD010000009">
    <property type="protein sequence ID" value="CAB4710356.1"/>
    <property type="molecule type" value="Genomic_DNA"/>
</dbReference>
<organism evidence="7">
    <name type="scientific">freshwater metagenome</name>
    <dbReference type="NCBI Taxonomy" id="449393"/>
    <lineage>
        <taxon>unclassified sequences</taxon>
        <taxon>metagenomes</taxon>
        <taxon>ecological metagenomes</taxon>
    </lineage>
</organism>
<dbReference type="EMBL" id="CAFBPT010000003">
    <property type="protein sequence ID" value="CAB5025617.1"/>
    <property type="molecule type" value="Genomic_DNA"/>
</dbReference>
<evidence type="ECO:0000313" key="8">
    <source>
        <dbReference type="EMBL" id="CAB4822921.1"/>
    </source>
</evidence>
<evidence type="ECO:0000313" key="10">
    <source>
        <dbReference type="EMBL" id="CAB4965770.1"/>
    </source>
</evidence>
<reference evidence="7" key="1">
    <citation type="submission" date="2020-05" db="EMBL/GenBank/DDBJ databases">
        <authorList>
            <person name="Chiriac C."/>
            <person name="Salcher M."/>
            <person name="Ghai R."/>
            <person name="Kavagutti S V."/>
        </authorList>
    </citation>
    <scope>NUCLEOTIDE SEQUENCE</scope>
</reference>
<keyword evidence="3" id="KW-0378">Hydrolase</keyword>
<dbReference type="SUPFAM" id="SSF102215">
    <property type="entry name" value="Creatininase"/>
    <property type="match status" value="1"/>
</dbReference>
<evidence type="ECO:0000256" key="1">
    <source>
        <dbReference type="ARBA" id="ARBA00001947"/>
    </source>
</evidence>
<gene>
    <name evidence="6" type="ORF">UFOPK2343_01005</name>
    <name evidence="7" type="ORF">UFOPK2652_00756</name>
    <name evidence="8" type="ORF">UFOPK3128_00931</name>
    <name evidence="9" type="ORF">UFOPK3511_00767</name>
    <name evidence="10" type="ORF">UFOPK3880_00888</name>
    <name evidence="11" type="ORF">UFOPK4146_00525</name>
</gene>
<dbReference type="Pfam" id="PF02633">
    <property type="entry name" value="Creatininase"/>
    <property type="match status" value="1"/>
</dbReference>
<dbReference type="PANTHER" id="PTHR35005">
    <property type="entry name" value="3-DEHYDRO-SCYLLO-INOSOSE HYDROLASE"/>
    <property type="match status" value="1"/>
</dbReference>
<dbReference type="InterPro" id="IPR024087">
    <property type="entry name" value="Creatininase-like_sf"/>
</dbReference>
<dbReference type="EMBL" id="CAEZXD010000029">
    <property type="protein sequence ID" value="CAB4679738.1"/>
    <property type="molecule type" value="Genomic_DNA"/>
</dbReference>
<evidence type="ECO:0000256" key="3">
    <source>
        <dbReference type="ARBA" id="ARBA00022801"/>
    </source>
</evidence>
<dbReference type="InterPro" id="IPR003785">
    <property type="entry name" value="Creatininase/forma_Hydrolase"/>
</dbReference>
<evidence type="ECO:0000313" key="7">
    <source>
        <dbReference type="EMBL" id="CAB4710356.1"/>
    </source>
</evidence>
<evidence type="ECO:0000313" key="9">
    <source>
        <dbReference type="EMBL" id="CAB4896236.1"/>
    </source>
</evidence>
<dbReference type="EMBL" id="CAFBMA010000006">
    <property type="protein sequence ID" value="CAB4896236.1"/>
    <property type="molecule type" value="Genomic_DNA"/>
</dbReference>
<name>A0A6J6QI05_9ZZZZ</name>
<dbReference type="GO" id="GO:0009231">
    <property type="term" value="P:riboflavin biosynthetic process"/>
    <property type="evidence" value="ECO:0007669"/>
    <property type="project" value="TreeGrafter"/>
</dbReference>
<comment type="cofactor">
    <cofactor evidence="1">
        <name>Zn(2+)</name>
        <dbReference type="ChEBI" id="CHEBI:29105"/>
    </cofactor>
</comment>
<evidence type="ECO:0000256" key="5">
    <source>
        <dbReference type="SAM" id="MobiDB-lite"/>
    </source>
</evidence>
<evidence type="ECO:0000313" key="6">
    <source>
        <dbReference type="EMBL" id="CAB4679738.1"/>
    </source>
</evidence>